<accession>A0A8S3PRU3</accession>
<protein>
    <submittedName>
        <fullName evidence="2">Uncharacterized protein</fullName>
    </submittedName>
</protein>
<gene>
    <name evidence="2" type="ORF">MEDL_1974</name>
</gene>
<evidence type="ECO:0000313" key="3">
    <source>
        <dbReference type="Proteomes" id="UP000683360"/>
    </source>
</evidence>
<comment type="caution">
    <text evidence="2">The sequence shown here is derived from an EMBL/GenBank/DDBJ whole genome shotgun (WGS) entry which is preliminary data.</text>
</comment>
<evidence type="ECO:0000313" key="2">
    <source>
        <dbReference type="EMBL" id="CAG2186427.1"/>
    </source>
</evidence>
<dbReference type="EMBL" id="CAJPWZ010000133">
    <property type="protein sequence ID" value="CAG2186427.1"/>
    <property type="molecule type" value="Genomic_DNA"/>
</dbReference>
<dbReference type="AlphaFoldDB" id="A0A8S3PRU3"/>
<evidence type="ECO:0000256" key="1">
    <source>
        <dbReference type="SAM" id="SignalP"/>
    </source>
</evidence>
<feature type="chain" id="PRO_5035803223" evidence="1">
    <location>
        <begin position="20"/>
        <end position="182"/>
    </location>
</feature>
<dbReference type="Proteomes" id="UP000683360">
    <property type="component" value="Unassembled WGS sequence"/>
</dbReference>
<sequence>MKQVAASLVCIAMIHVICFFPVADCPCDNQSQLRSDVILKSQDVNKLTNQTRLNYVTWWLIKSDFQRSSDAIYLEQMIYNETVYHQTQEKSFMEEFTEMDKTIDIRLRRIHAKNIEAEKDGFEANYEDTDQSLQDQFNLLTSEVDLLQKNQEETLKDIKQIKATKQNLLVVEASYRFTEAYI</sequence>
<keyword evidence="3" id="KW-1185">Reference proteome</keyword>
<organism evidence="2 3">
    <name type="scientific">Mytilus edulis</name>
    <name type="common">Blue mussel</name>
    <dbReference type="NCBI Taxonomy" id="6550"/>
    <lineage>
        <taxon>Eukaryota</taxon>
        <taxon>Metazoa</taxon>
        <taxon>Spiralia</taxon>
        <taxon>Lophotrochozoa</taxon>
        <taxon>Mollusca</taxon>
        <taxon>Bivalvia</taxon>
        <taxon>Autobranchia</taxon>
        <taxon>Pteriomorphia</taxon>
        <taxon>Mytilida</taxon>
        <taxon>Mytiloidea</taxon>
        <taxon>Mytilidae</taxon>
        <taxon>Mytilinae</taxon>
        <taxon>Mytilus</taxon>
    </lineage>
</organism>
<feature type="signal peptide" evidence="1">
    <location>
        <begin position="1"/>
        <end position="19"/>
    </location>
</feature>
<keyword evidence="1" id="KW-0732">Signal</keyword>
<reference evidence="2" key="1">
    <citation type="submission" date="2021-03" db="EMBL/GenBank/DDBJ databases">
        <authorList>
            <person name="Bekaert M."/>
        </authorList>
    </citation>
    <scope>NUCLEOTIDE SEQUENCE</scope>
</reference>
<proteinExistence type="predicted"/>
<name>A0A8S3PRU3_MYTED</name>